<dbReference type="PANTHER" id="PTHR40780:SF2">
    <property type="entry name" value="DUF3669 DOMAIN-CONTAINING PROTEIN"/>
    <property type="match status" value="1"/>
</dbReference>
<dbReference type="OrthoDB" id="2993351at2759"/>
<dbReference type="AlphaFoldDB" id="A0A4V3XID4"/>
<dbReference type="Proteomes" id="UP000308730">
    <property type="component" value="Unassembled WGS sequence"/>
</dbReference>
<feature type="domain" description="DUF3669" evidence="1">
    <location>
        <begin position="217"/>
        <end position="267"/>
    </location>
</feature>
<gene>
    <name evidence="2" type="ORF">EUX98_g5459</name>
</gene>
<evidence type="ECO:0000313" key="2">
    <source>
        <dbReference type="EMBL" id="THH28733.1"/>
    </source>
</evidence>
<sequence length="292" mass="32421">MDFTESTVDEPSIAKIGAGSFATVYVVRGGPIAYKQKIYLECQADSFFNIPRPFAFNDPDLHPDGFISCSPSPIPGQRHPTSSRPHVTPGLMVPFIKATYAMDRVLAFPYDASKAIVSAYFPANLQDATISLCRLYFGMIYPTTSRPRFVTASNFPLDEHRYTKLLESFPEFLQPVRAVAHGMGEMLAKLHYNAGVDGRDIEFVLGGSGGADFVYFVIDFNQIRAWSKGPDVSTLVSAFFENDPYYPRPVPNNQLYVSFKAGYLEACDPSDMTLAATFLQAIENEQATRSLR</sequence>
<dbReference type="InterPro" id="IPR022137">
    <property type="entry name" value="Znf_prot_DUF3669"/>
</dbReference>
<evidence type="ECO:0000313" key="3">
    <source>
        <dbReference type="Proteomes" id="UP000308730"/>
    </source>
</evidence>
<dbReference type="EMBL" id="SGPM01000161">
    <property type="protein sequence ID" value="THH28733.1"/>
    <property type="molecule type" value="Genomic_DNA"/>
</dbReference>
<comment type="caution">
    <text evidence="2">The sequence shown here is derived from an EMBL/GenBank/DDBJ whole genome shotgun (WGS) entry which is preliminary data.</text>
</comment>
<organism evidence="2 3">
    <name type="scientific">Antrodiella citrinella</name>
    <dbReference type="NCBI Taxonomy" id="2447956"/>
    <lineage>
        <taxon>Eukaryota</taxon>
        <taxon>Fungi</taxon>
        <taxon>Dikarya</taxon>
        <taxon>Basidiomycota</taxon>
        <taxon>Agaricomycotina</taxon>
        <taxon>Agaricomycetes</taxon>
        <taxon>Polyporales</taxon>
        <taxon>Steccherinaceae</taxon>
        <taxon>Antrodiella</taxon>
    </lineage>
</organism>
<name>A0A4V3XID4_9APHY</name>
<proteinExistence type="predicted"/>
<evidence type="ECO:0000259" key="1">
    <source>
        <dbReference type="Pfam" id="PF12417"/>
    </source>
</evidence>
<dbReference type="Pfam" id="PF12417">
    <property type="entry name" value="DUF3669"/>
    <property type="match status" value="1"/>
</dbReference>
<protein>
    <recommendedName>
        <fullName evidence="1">DUF3669 domain-containing protein</fullName>
    </recommendedName>
</protein>
<reference evidence="2 3" key="1">
    <citation type="submission" date="2019-02" db="EMBL/GenBank/DDBJ databases">
        <title>Genome sequencing of the rare red list fungi Antrodiella citrinella (Flaviporus citrinellus).</title>
        <authorList>
            <person name="Buettner E."/>
            <person name="Kellner H."/>
        </authorList>
    </citation>
    <scope>NUCLEOTIDE SEQUENCE [LARGE SCALE GENOMIC DNA]</scope>
    <source>
        <strain evidence="2 3">DSM 108506</strain>
    </source>
</reference>
<dbReference type="PANTHER" id="PTHR40780">
    <property type="entry name" value="DUF3669 DOMAIN-CONTAINING PROTEIN"/>
    <property type="match status" value="1"/>
</dbReference>
<accession>A0A4V3XID4</accession>
<keyword evidence="3" id="KW-1185">Reference proteome</keyword>